<dbReference type="Proteomes" id="UP000531594">
    <property type="component" value="Unassembled WGS sequence"/>
</dbReference>
<gene>
    <name evidence="2" type="ORF">HNR53_003521</name>
</gene>
<dbReference type="InterPro" id="IPR006660">
    <property type="entry name" value="Arsenate_reductase-like"/>
</dbReference>
<comment type="similarity">
    <text evidence="1">Belongs to the ArsC family.</text>
</comment>
<organism evidence="2 3">
    <name type="scientific">Bacillus benzoevorans</name>
    <dbReference type="NCBI Taxonomy" id="1456"/>
    <lineage>
        <taxon>Bacteria</taxon>
        <taxon>Bacillati</taxon>
        <taxon>Bacillota</taxon>
        <taxon>Bacilli</taxon>
        <taxon>Bacillales</taxon>
        <taxon>Bacillaceae</taxon>
        <taxon>Bacillus</taxon>
    </lineage>
</organism>
<protein>
    <submittedName>
        <fullName evidence="2">Regulatory protein spx</fullName>
    </submittedName>
</protein>
<comment type="caution">
    <text evidence="2">The sequence shown here is derived from an EMBL/GenBank/DDBJ whole genome shotgun (WGS) entry which is preliminary data.</text>
</comment>
<dbReference type="PROSITE" id="PS51353">
    <property type="entry name" value="ARSC"/>
    <property type="match status" value="1"/>
</dbReference>
<dbReference type="SUPFAM" id="SSF52833">
    <property type="entry name" value="Thioredoxin-like"/>
    <property type="match status" value="1"/>
</dbReference>
<dbReference type="PANTHER" id="PTHR30041:SF7">
    <property type="entry name" value="GLOBAL TRANSCRIPTIONAL REGULATOR SPX"/>
    <property type="match status" value="1"/>
</dbReference>
<dbReference type="InterPro" id="IPR036249">
    <property type="entry name" value="Thioredoxin-like_sf"/>
</dbReference>
<sequence>MVTLYYTPRCVSCRKAKKWFEDHEIPIKEHNLYTHPLTKEELLRILQMTEEGTDEIISTRSVTIRQLDINLNQLSLSALYDLINQHPCLLKKPIILDEKRLQVGYNKDEIVRFLPRKRREYNPAEMIQA</sequence>
<proteinExistence type="inferred from homology"/>
<reference evidence="2 3" key="1">
    <citation type="submission" date="2020-08" db="EMBL/GenBank/DDBJ databases">
        <title>Genomic Encyclopedia of Type Strains, Phase IV (KMG-IV): sequencing the most valuable type-strain genomes for metagenomic binning, comparative biology and taxonomic classification.</title>
        <authorList>
            <person name="Goeker M."/>
        </authorList>
    </citation>
    <scope>NUCLEOTIDE SEQUENCE [LARGE SCALE GENOMIC DNA]</scope>
    <source>
        <strain evidence="2 3">DSM 5391</strain>
    </source>
</reference>
<dbReference type="PANTHER" id="PTHR30041">
    <property type="entry name" value="ARSENATE REDUCTASE"/>
    <property type="match status" value="1"/>
</dbReference>
<dbReference type="InterPro" id="IPR006504">
    <property type="entry name" value="Tscrpt_reg_Spx/MgsR"/>
</dbReference>
<dbReference type="NCBIfam" id="NF002459">
    <property type="entry name" value="PRK01655.1"/>
    <property type="match status" value="1"/>
</dbReference>
<evidence type="ECO:0000313" key="2">
    <source>
        <dbReference type="EMBL" id="MBB6446856.1"/>
    </source>
</evidence>
<accession>A0A7X0HWF6</accession>
<dbReference type="Gene3D" id="3.40.30.10">
    <property type="entry name" value="Glutaredoxin"/>
    <property type="match status" value="1"/>
</dbReference>
<dbReference type="AlphaFoldDB" id="A0A7X0HWF6"/>
<dbReference type="Pfam" id="PF03960">
    <property type="entry name" value="ArsC"/>
    <property type="match status" value="1"/>
</dbReference>
<name>A0A7X0HWF6_9BACI</name>
<dbReference type="NCBIfam" id="TIGR01617">
    <property type="entry name" value="arsC_related"/>
    <property type="match status" value="1"/>
</dbReference>
<dbReference type="RefSeq" id="WP_184528244.1">
    <property type="nucleotide sequence ID" value="NZ_JACHGK010000014.1"/>
</dbReference>
<dbReference type="EMBL" id="JACHGK010000014">
    <property type="protein sequence ID" value="MBB6446856.1"/>
    <property type="molecule type" value="Genomic_DNA"/>
</dbReference>
<dbReference type="CDD" id="cd03032">
    <property type="entry name" value="ArsC_Spx"/>
    <property type="match status" value="1"/>
</dbReference>
<evidence type="ECO:0000313" key="3">
    <source>
        <dbReference type="Proteomes" id="UP000531594"/>
    </source>
</evidence>
<evidence type="ECO:0000256" key="1">
    <source>
        <dbReference type="PROSITE-ProRule" id="PRU01282"/>
    </source>
</evidence>
<keyword evidence="3" id="KW-1185">Reference proteome</keyword>